<gene>
    <name evidence="1" type="ORF">Y1Q_0004059</name>
</gene>
<keyword evidence="2" id="KW-1185">Reference proteome</keyword>
<reference evidence="1 2" key="1">
    <citation type="journal article" date="2012" name="Genome Biol.">
        <title>Sequencing three crocodilian genomes to illuminate the evolution of archosaurs and amniotes.</title>
        <authorList>
            <person name="St John J.A."/>
            <person name="Braun E.L."/>
            <person name="Isberg S.R."/>
            <person name="Miles L.G."/>
            <person name="Chong A.Y."/>
            <person name="Gongora J."/>
            <person name="Dalzell P."/>
            <person name="Moran C."/>
            <person name="Bed'hom B."/>
            <person name="Abzhanov A."/>
            <person name="Burgess S.C."/>
            <person name="Cooksey A.M."/>
            <person name="Castoe T.A."/>
            <person name="Crawford N.G."/>
            <person name="Densmore L.D."/>
            <person name="Drew J.C."/>
            <person name="Edwards S.V."/>
            <person name="Faircloth B.C."/>
            <person name="Fujita M.K."/>
            <person name="Greenwold M.J."/>
            <person name="Hoffmann F.G."/>
            <person name="Howard J.M."/>
            <person name="Iguchi T."/>
            <person name="Janes D.E."/>
            <person name="Khan S.Y."/>
            <person name="Kohno S."/>
            <person name="de Koning A.J."/>
            <person name="Lance S.L."/>
            <person name="McCarthy F.M."/>
            <person name="McCormack J.E."/>
            <person name="Merchant M.E."/>
            <person name="Peterson D.G."/>
            <person name="Pollock D.D."/>
            <person name="Pourmand N."/>
            <person name="Raney B.J."/>
            <person name="Roessler K.A."/>
            <person name="Sanford J.R."/>
            <person name="Sawyer R.H."/>
            <person name="Schmidt C.J."/>
            <person name="Triplett E.W."/>
            <person name="Tuberville T.D."/>
            <person name="Venegas-Anaya M."/>
            <person name="Howard J.T."/>
            <person name="Jarvis E.D."/>
            <person name="Guillette L.J.Jr."/>
            <person name="Glenn T.C."/>
            <person name="Green R.E."/>
            <person name="Ray D.A."/>
        </authorList>
    </citation>
    <scope>NUCLEOTIDE SEQUENCE [LARGE SCALE GENOMIC DNA]</scope>
    <source>
        <strain evidence="1">KSC_2009_1</strain>
    </source>
</reference>
<dbReference type="AlphaFoldDB" id="A0A151PHT6"/>
<accession>A0A151PHT6</accession>
<evidence type="ECO:0000313" key="2">
    <source>
        <dbReference type="Proteomes" id="UP000050525"/>
    </source>
</evidence>
<dbReference type="EMBL" id="AKHW03000179">
    <property type="protein sequence ID" value="KYO48661.1"/>
    <property type="molecule type" value="Genomic_DNA"/>
</dbReference>
<evidence type="ECO:0000313" key="1">
    <source>
        <dbReference type="EMBL" id="KYO48661.1"/>
    </source>
</evidence>
<sequence length="69" mass="8027">MPRMTKEDDPKTYIEAFERTAIQTGLDRDWDSILIATSSDNSSCFINLHLKRGQLSTYILMMAPDWLHH</sequence>
<name>A0A151PHT6_ALLMI</name>
<organism evidence="1 2">
    <name type="scientific">Alligator mississippiensis</name>
    <name type="common">American alligator</name>
    <dbReference type="NCBI Taxonomy" id="8496"/>
    <lineage>
        <taxon>Eukaryota</taxon>
        <taxon>Metazoa</taxon>
        <taxon>Chordata</taxon>
        <taxon>Craniata</taxon>
        <taxon>Vertebrata</taxon>
        <taxon>Euteleostomi</taxon>
        <taxon>Archelosauria</taxon>
        <taxon>Archosauria</taxon>
        <taxon>Crocodylia</taxon>
        <taxon>Alligatoridae</taxon>
        <taxon>Alligatorinae</taxon>
        <taxon>Alligator</taxon>
    </lineage>
</organism>
<proteinExistence type="predicted"/>
<dbReference type="Proteomes" id="UP000050525">
    <property type="component" value="Unassembled WGS sequence"/>
</dbReference>
<comment type="caution">
    <text evidence="1">The sequence shown here is derived from an EMBL/GenBank/DDBJ whole genome shotgun (WGS) entry which is preliminary data.</text>
</comment>
<protein>
    <submittedName>
        <fullName evidence="1">Uncharacterized protein</fullName>
    </submittedName>
</protein>